<comment type="caution">
    <text evidence="2">The sequence shown here is derived from an EMBL/GenBank/DDBJ whole genome shotgun (WGS) entry which is preliminary data.</text>
</comment>
<sequence>MNISNNNYLNIFDLPNEILFIIINKLNIVDVFYSLVDVNERFAQLILDRLYIQNFDITVMTMNSFYDRTFSVHEQVLSRIYENILPKIHDQIKKLAIEQHSIERILTFNYSQLYSLSLINFKEEILFQYLIDYSILRDLLTQQITHLNIDIQNDKISELSEISSNIFILILCLCKRLINLNFCQLFSYRNSSISIYKLPKTNCTSSTLTELKINVATFDDCLYLLYGILDNLSKLVINVKKIRYQPLKKTKWRKLPKLKCFSLTSINYTHDYDKHIILFLRRMINLEELILFLSVIRIDSTFIGGIELYNQVLIHMSHLNKFIFSINTGILIKNNKIDVPSNEDIQHSFNGKEYGQVGSYVHFEPRTPSKRSGYKLPKAVVKCHIYSLPYQFEIFLHLNNSFQGGMFVKVWCLTMTDTYPFEHQLFKIISHDFPFLKELNICNGEPQKEKQHRSTLINFPHLNLLNLLFQYLIDYSILRDLLTQQITHLNIDIQNDKISELSEISSNIFVLILSLCKRLIYLNFCQLFSYRNSSICIYELPKTRCTSSTLTELKINVATFNDCLYLLDGNFDYLSKLIINKKLPKLKCFSLTSINYIHDYDEHIIPLLCRMINLEELILFLSVIRIDSTFIGGIELYNQVLIHMSHLNKFIFSINTAVLIKNNKIDVPSNEDIQHSFIGKEYGQVGSYVHFEPRTSIDRFSFKRPKAVVKSHIYSLPYQFESFLHLNNSFQGGMFVKVRCLTMTDTRPFEHQLFKIISDDFPFLKELNICNGEPQKEKQHRSTLINFPHLNLLNLVEAHVDYAEQFLVDTNTHLPCLLDLCIQYESLAMITNNFTNDATRLYCAKLKELHIDKPFVRSKHFDEYFPLLL</sequence>
<dbReference type="AlphaFoldDB" id="A0A815F6U7"/>
<evidence type="ECO:0000313" key="2">
    <source>
        <dbReference type="EMBL" id="CAF1324418.1"/>
    </source>
</evidence>
<dbReference type="EMBL" id="CAJNOU010002475">
    <property type="protein sequence ID" value="CAF1324418.1"/>
    <property type="molecule type" value="Genomic_DNA"/>
</dbReference>
<accession>A0A815F6U7</accession>
<protein>
    <recommendedName>
        <fullName evidence="1">F-box domain-containing protein</fullName>
    </recommendedName>
</protein>
<proteinExistence type="predicted"/>
<name>A0A815F6U7_9BILA</name>
<dbReference type="PROSITE" id="PS50181">
    <property type="entry name" value="FBOX"/>
    <property type="match status" value="1"/>
</dbReference>
<evidence type="ECO:0000259" key="1">
    <source>
        <dbReference type="PROSITE" id="PS50181"/>
    </source>
</evidence>
<reference evidence="2" key="1">
    <citation type="submission" date="2021-02" db="EMBL/GenBank/DDBJ databases">
        <authorList>
            <person name="Nowell W R."/>
        </authorList>
    </citation>
    <scope>NUCLEOTIDE SEQUENCE</scope>
</reference>
<dbReference type="Proteomes" id="UP000663889">
    <property type="component" value="Unassembled WGS sequence"/>
</dbReference>
<evidence type="ECO:0000313" key="3">
    <source>
        <dbReference type="Proteomes" id="UP000663889"/>
    </source>
</evidence>
<feature type="domain" description="F-box" evidence="1">
    <location>
        <begin position="8"/>
        <end position="55"/>
    </location>
</feature>
<organism evidence="2 3">
    <name type="scientific">Rotaria sordida</name>
    <dbReference type="NCBI Taxonomy" id="392033"/>
    <lineage>
        <taxon>Eukaryota</taxon>
        <taxon>Metazoa</taxon>
        <taxon>Spiralia</taxon>
        <taxon>Gnathifera</taxon>
        <taxon>Rotifera</taxon>
        <taxon>Eurotatoria</taxon>
        <taxon>Bdelloidea</taxon>
        <taxon>Philodinida</taxon>
        <taxon>Philodinidae</taxon>
        <taxon>Rotaria</taxon>
    </lineage>
</organism>
<dbReference type="InterPro" id="IPR001810">
    <property type="entry name" value="F-box_dom"/>
</dbReference>
<gene>
    <name evidence="2" type="ORF">SEV965_LOCUS27485</name>
</gene>